<dbReference type="InterPro" id="IPR040457">
    <property type="entry name" value="GCP_C"/>
</dbReference>
<reference evidence="9 10" key="1">
    <citation type="submission" date="2009-12" db="EMBL/GenBank/DDBJ databases">
        <title>The draft genome of Batrachochytrium dendrobatidis.</title>
        <authorList>
            <consortium name="US DOE Joint Genome Institute (JGI-PGF)"/>
            <person name="Kuo A."/>
            <person name="Salamov A."/>
            <person name="Schmutz J."/>
            <person name="Lucas S."/>
            <person name="Pitluck S."/>
            <person name="Rosenblum E."/>
            <person name="Stajich J."/>
            <person name="Eisen M."/>
            <person name="Grigoriev I.V."/>
        </authorList>
    </citation>
    <scope>NUCLEOTIDE SEQUENCE [LARGE SCALE GENOMIC DNA]</scope>
    <source>
        <strain evidence="10">JAM81 / FGSC 10211</strain>
    </source>
</reference>
<dbReference type="PANTHER" id="PTHR19302:SF14">
    <property type="entry name" value="GAMMA-TUBULIN COMPLEX COMPONENT 3"/>
    <property type="match status" value="1"/>
</dbReference>
<dbReference type="GO" id="GO:0005816">
    <property type="term" value="C:spindle pole body"/>
    <property type="evidence" value="ECO:0007669"/>
    <property type="project" value="UniProtKB-ARBA"/>
</dbReference>
<evidence type="ECO:0000259" key="7">
    <source>
        <dbReference type="Pfam" id="PF04130"/>
    </source>
</evidence>
<dbReference type="GO" id="GO:0051321">
    <property type="term" value="P:meiotic cell cycle"/>
    <property type="evidence" value="ECO:0000318"/>
    <property type="project" value="GO_Central"/>
</dbReference>
<dbReference type="OMA" id="MRMMSVC"/>
<evidence type="ECO:0000256" key="6">
    <source>
        <dbReference type="SAM" id="MobiDB-lite"/>
    </source>
</evidence>
<dbReference type="Gene3D" id="1.20.120.1900">
    <property type="entry name" value="Gamma-tubulin complex, C-terminal domain"/>
    <property type="match status" value="1"/>
</dbReference>
<dbReference type="GO" id="GO:0031122">
    <property type="term" value="P:cytoplasmic microtubule organization"/>
    <property type="evidence" value="ECO:0000318"/>
    <property type="project" value="GO_Central"/>
</dbReference>
<keyword evidence="10" id="KW-1185">Reference proteome</keyword>
<accession>F4P647</accession>
<dbReference type="Pfam" id="PF17681">
    <property type="entry name" value="GCP_N_terminal"/>
    <property type="match status" value="1"/>
</dbReference>
<dbReference type="STRING" id="684364.F4P647"/>
<organism evidence="9 10">
    <name type="scientific">Batrachochytrium dendrobatidis (strain JAM81 / FGSC 10211)</name>
    <name type="common">Frog chytrid fungus</name>
    <dbReference type="NCBI Taxonomy" id="684364"/>
    <lineage>
        <taxon>Eukaryota</taxon>
        <taxon>Fungi</taxon>
        <taxon>Fungi incertae sedis</taxon>
        <taxon>Chytridiomycota</taxon>
        <taxon>Chytridiomycota incertae sedis</taxon>
        <taxon>Chytridiomycetes</taxon>
        <taxon>Rhizophydiales</taxon>
        <taxon>Rhizophydiales incertae sedis</taxon>
        <taxon>Batrachochytrium</taxon>
    </lineage>
</organism>
<dbReference type="InterPro" id="IPR007259">
    <property type="entry name" value="GCP"/>
</dbReference>
<protein>
    <submittedName>
        <fullName evidence="9">Uncharacterized protein</fullName>
    </submittedName>
</protein>
<dbReference type="GO" id="GO:0000922">
    <property type="term" value="C:spindle pole"/>
    <property type="evidence" value="ECO:0007669"/>
    <property type="project" value="InterPro"/>
</dbReference>
<dbReference type="Pfam" id="PF04130">
    <property type="entry name" value="GCP_C_terminal"/>
    <property type="match status" value="1"/>
</dbReference>
<feature type="domain" description="Gamma tubulin complex component C-terminal" evidence="7">
    <location>
        <begin position="578"/>
        <end position="919"/>
    </location>
</feature>
<keyword evidence="4" id="KW-0493">Microtubule</keyword>
<dbReference type="RefSeq" id="XP_006679918.1">
    <property type="nucleotide sequence ID" value="XM_006679855.1"/>
</dbReference>
<proteinExistence type="inferred from homology"/>
<keyword evidence="5" id="KW-0206">Cytoskeleton</keyword>
<dbReference type="Proteomes" id="UP000007241">
    <property type="component" value="Unassembled WGS sequence"/>
</dbReference>
<evidence type="ECO:0000256" key="4">
    <source>
        <dbReference type="ARBA" id="ARBA00022701"/>
    </source>
</evidence>
<dbReference type="InterPro" id="IPR041470">
    <property type="entry name" value="GCP_N"/>
</dbReference>
<dbReference type="InterPro" id="IPR042241">
    <property type="entry name" value="GCP_C_sf"/>
</dbReference>
<feature type="region of interest" description="Disordered" evidence="6">
    <location>
        <begin position="1"/>
        <end position="56"/>
    </location>
</feature>
<feature type="domain" description="Gamma tubulin complex component protein N-terminal" evidence="8">
    <location>
        <begin position="284"/>
        <end position="575"/>
    </location>
</feature>
<gene>
    <name evidence="9" type="ORF">BATDEDRAFT_25952</name>
</gene>
<sequence length="933" mass="105827">MTYMLGEDNIHSQSTQSTVASDRPFRQTFGQSNLQTSVTSTMPLSTNHTSATINSGNGYSQMDSAASIPNETIFKAKFTLDIGTSPVAKSVYQLVALYLSPKSKIIVDTVKDKKTPTITKPAASDTHLCKMFEYCMRILGSRISASIVSDEGHISAQMQKHLTRNDHSSEKALRLSNLLAKLSEKSILRRRWATLCFLLSLSDSGDNSVDSIITGTTGIRLGLPLIENAKPAKKFSTVTPEPESNAKPYSPEQRIPRASVFNSYYIPPYVEDAQNPRISESMLIHDMLFVFQGVDGKYIKYSTEADAFIVDPNISLPRPTRDLIQKPCEAGWIYRKINHHIKASQSSSSAGLYEQSFYATIQAELMDYYKMIAVFENQLDSSVTLKESFFSDGLTLRRLYILIQKPLQKLRILSSLIEVCQDCKGGSLISTIHTYVIHGDPSVHEYVRRLLVEISRPFYIMLKRWIYEGELEDPFNDFFVSVDLAADNNNLWRSKYMLNHNLVPGFISKALAKKIFLIGKSLNFVRHSCSDQSAFILWSQQSSDLQYGDLKKLEYSIDRAYQTSSSHLLTVLFEKFKLMEHLQALKRFVLLGQGDFVQCLLDSLGSSLSKPASSLYLHNLTGTLETAIRSSNARYFDSDILRRLDVRLLEATEGDFGWDVFALDYQVDSPINTILTQQTMHTYLKLFTFLWRLKRIEHSLSSSWRQHTSEMQTLRSVQMFSKDIQQCFALQSEMIHFINQLQHYIFFEVIECSWNELVNYIKGKSGDLDLLIAAHNKYLNSIAMKGLLAALPGQASFIILPIDPITTISKKLFKIFDTVLAFGKVQESIFSLAADEQRHQNDQIHSAYQFQMETEYGLQPKSLNETCTLPSTARIDIARGKLHDTIDLFQTQVKTLLSRLSDHPDQNLKLLGTRLNFNEVTLMCDCLMAKKLL</sequence>
<dbReference type="HOGENOM" id="CLU_003736_0_0_1"/>
<feature type="compositionally biased region" description="Polar residues" evidence="6">
    <location>
        <begin position="11"/>
        <end position="20"/>
    </location>
</feature>
<dbReference type="EMBL" id="GL882886">
    <property type="protein sequence ID" value="EGF79540.1"/>
    <property type="molecule type" value="Genomic_DNA"/>
</dbReference>
<dbReference type="FunCoup" id="F4P647">
    <property type="interactions" value="609"/>
</dbReference>
<evidence type="ECO:0000256" key="5">
    <source>
        <dbReference type="ARBA" id="ARBA00023212"/>
    </source>
</evidence>
<evidence type="ECO:0000313" key="10">
    <source>
        <dbReference type="Proteomes" id="UP000007241"/>
    </source>
</evidence>
<dbReference type="GO" id="GO:0000930">
    <property type="term" value="C:gamma-tubulin complex"/>
    <property type="evidence" value="ECO:0000318"/>
    <property type="project" value="GO_Central"/>
</dbReference>
<comment type="subcellular location">
    <subcellularLocation>
        <location evidence="1">Cytoplasm</location>
        <location evidence="1">Cytoskeleton</location>
    </subcellularLocation>
</comment>
<evidence type="ECO:0000259" key="8">
    <source>
        <dbReference type="Pfam" id="PF17681"/>
    </source>
</evidence>
<evidence type="ECO:0000256" key="2">
    <source>
        <dbReference type="ARBA" id="ARBA00010337"/>
    </source>
</evidence>
<dbReference type="PANTHER" id="PTHR19302">
    <property type="entry name" value="GAMMA TUBULIN COMPLEX PROTEIN"/>
    <property type="match status" value="1"/>
</dbReference>
<evidence type="ECO:0000256" key="1">
    <source>
        <dbReference type="ARBA" id="ARBA00004245"/>
    </source>
</evidence>
<dbReference type="GO" id="GO:0043015">
    <property type="term" value="F:gamma-tubulin binding"/>
    <property type="evidence" value="ECO:0000318"/>
    <property type="project" value="GO_Central"/>
</dbReference>
<dbReference type="GO" id="GO:0005874">
    <property type="term" value="C:microtubule"/>
    <property type="evidence" value="ECO:0007669"/>
    <property type="project" value="UniProtKB-KW"/>
</dbReference>
<feature type="compositionally biased region" description="Polar residues" evidence="6">
    <location>
        <begin position="28"/>
        <end position="56"/>
    </location>
</feature>
<comment type="similarity">
    <text evidence="2">Belongs to the TUBGCP family.</text>
</comment>
<keyword evidence="3" id="KW-0963">Cytoplasm</keyword>
<evidence type="ECO:0000313" key="9">
    <source>
        <dbReference type="EMBL" id="EGF79540.1"/>
    </source>
</evidence>
<dbReference type="OrthoDB" id="5860513at2759"/>
<evidence type="ECO:0000256" key="3">
    <source>
        <dbReference type="ARBA" id="ARBA00022490"/>
    </source>
</evidence>
<dbReference type="AlphaFoldDB" id="F4P647"/>
<name>F4P647_BATDJ</name>
<dbReference type="GO" id="GO:0000278">
    <property type="term" value="P:mitotic cell cycle"/>
    <property type="evidence" value="ECO:0000318"/>
    <property type="project" value="GO_Central"/>
</dbReference>
<dbReference type="InParanoid" id="F4P647"/>
<dbReference type="GO" id="GO:0007020">
    <property type="term" value="P:microtubule nucleation"/>
    <property type="evidence" value="ECO:0000318"/>
    <property type="project" value="GO_Central"/>
</dbReference>
<dbReference type="GO" id="GO:0051225">
    <property type="term" value="P:spindle assembly"/>
    <property type="evidence" value="ECO:0000318"/>
    <property type="project" value="GO_Central"/>
</dbReference>
<dbReference type="GeneID" id="18238918"/>